<evidence type="ECO:0000256" key="1">
    <source>
        <dbReference type="SAM" id="SignalP"/>
    </source>
</evidence>
<gene>
    <name evidence="2" type="ORF">NBO_721g0001</name>
</gene>
<name>R0KNV2_NOSB1</name>
<dbReference type="CDD" id="cd00161">
    <property type="entry name" value="beta-trefoil_Ricin-like"/>
    <property type="match status" value="1"/>
</dbReference>
<dbReference type="AlphaFoldDB" id="R0KNV2"/>
<dbReference type="SUPFAM" id="SSF50370">
    <property type="entry name" value="Ricin B-like lectins"/>
    <property type="match status" value="1"/>
</dbReference>
<reference evidence="2 3" key="1">
    <citation type="journal article" date="2013" name="BMC Genomics">
        <title>Comparative genomics of parasitic silkworm microsporidia reveal an association between genome expansion and host adaptation.</title>
        <authorList>
            <person name="Pan G."/>
            <person name="Xu J."/>
            <person name="Li T."/>
            <person name="Xia Q."/>
            <person name="Liu S.L."/>
            <person name="Zhang G."/>
            <person name="Li S."/>
            <person name="Li C."/>
            <person name="Liu H."/>
            <person name="Yang L."/>
            <person name="Liu T."/>
            <person name="Zhang X."/>
            <person name="Wu Z."/>
            <person name="Fan W."/>
            <person name="Dang X."/>
            <person name="Xiang H."/>
            <person name="Tao M."/>
            <person name="Li Y."/>
            <person name="Hu J."/>
            <person name="Li Z."/>
            <person name="Lin L."/>
            <person name="Luo J."/>
            <person name="Geng L."/>
            <person name="Wang L."/>
            <person name="Long M."/>
            <person name="Wan Y."/>
            <person name="He N."/>
            <person name="Zhang Z."/>
            <person name="Lu C."/>
            <person name="Keeling P.J."/>
            <person name="Wang J."/>
            <person name="Xiang Z."/>
            <person name="Zhou Z."/>
        </authorList>
    </citation>
    <scope>NUCLEOTIDE SEQUENCE [LARGE SCALE GENOMIC DNA]</scope>
    <source>
        <strain evidence="3">CQ1 / CVCC 102059</strain>
    </source>
</reference>
<sequence length="255" mass="29310">MIKLYFSFLILSIQFKIKHADKDIYLCRKLPENRLPPIVSCSNIEEATDFKFDDNGNGTQQILTVDGTKALAIRTDNVVIVNDAEKQKSQEFTITKDDADTYTLKSYGKCVIQKESSYKIELCKRSGNQLFINVEAEIKPQVSVKPKTTVVKPKPTIQKVSNPTEKQVKSPTIDKSLLDKMQKTLDETNKLNRKILKSQNRHSIISRVHTCHHHFYHHHFCEDDEYQIVEKPILIKSEHKAKKHVYPSEAATSNI</sequence>
<evidence type="ECO:0000313" key="3">
    <source>
        <dbReference type="Proteomes" id="UP000016927"/>
    </source>
</evidence>
<proteinExistence type="predicted"/>
<dbReference type="VEuPathDB" id="MicrosporidiaDB:NBO_721g0001"/>
<organism evidence="2 3">
    <name type="scientific">Nosema bombycis (strain CQ1 / CVCC 102059)</name>
    <name type="common">Microsporidian parasite</name>
    <name type="synonym">Pebrine of silkworm</name>
    <dbReference type="NCBI Taxonomy" id="578461"/>
    <lineage>
        <taxon>Eukaryota</taxon>
        <taxon>Fungi</taxon>
        <taxon>Fungi incertae sedis</taxon>
        <taxon>Microsporidia</taxon>
        <taxon>Nosematidae</taxon>
        <taxon>Nosema</taxon>
    </lineage>
</organism>
<dbReference type="HOGENOM" id="CLU_1090289_0_0_1"/>
<dbReference type="InterPro" id="IPR035992">
    <property type="entry name" value="Ricin_B-like_lectins"/>
</dbReference>
<feature type="signal peptide" evidence="1">
    <location>
        <begin position="1"/>
        <end position="20"/>
    </location>
</feature>
<keyword evidence="3" id="KW-1185">Reference proteome</keyword>
<dbReference type="Proteomes" id="UP000016927">
    <property type="component" value="Unassembled WGS sequence"/>
</dbReference>
<dbReference type="EMBL" id="KB909628">
    <property type="protein sequence ID" value="EOB11852.1"/>
    <property type="molecule type" value="Genomic_DNA"/>
</dbReference>
<evidence type="ECO:0000313" key="2">
    <source>
        <dbReference type="EMBL" id="EOB11852.1"/>
    </source>
</evidence>
<keyword evidence="1" id="KW-0732">Signal</keyword>
<accession>R0KNV2</accession>
<protein>
    <submittedName>
        <fullName evidence="2">Uncharacterized protein</fullName>
    </submittedName>
</protein>
<feature type="chain" id="PRO_5004354304" evidence="1">
    <location>
        <begin position="21"/>
        <end position="255"/>
    </location>
</feature>